<accession>D0RMA2</accession>
<dbReference type="KEGG" id="pif:PITG_22416"/>
<dbReference type="HOGENOM" id="CLU_2983218_0_0_1"/>
<dbReference type="EMBL" id="GG690421">
    <property type="protein sequence ID" value="EEY60720.1"/>
    <property type="molecule type" value="Genomic_DNA"/>
</dbReference>
<dbReference type="Proteomes" id="UP000006643">
    <property type="component" value="Unassembled WGS sequence"/>
</dbReference>
<reference evidence="3" key="1">
    <citation type="journal article" date="2009" name="Nature">
        <title>Genome sequence and analysis of the Irish potato famine pathogen Phytophthora infestans.</title>
        <authorList>
            <consortium name="The Broad Institute Genome Sequencing Platform"/>
            <person name="Haas B.J."/>
            <person name="Kamoun S."/>
            <person name="Zody M.C."/>
            <person name="Jiang R.H."/>
            <person name="Handsaker R.E."/>
            <person name="Cano L.M."/>
            <person name="Grabherr M."/>
            <person name="Kodira C.D."/>
            <person name="Raffaele S."/>
            <person name="Torto-Alalibo T."/>
            <person name="Bozkurt T.O."/>
            <person name="Ah-Fong A.M."/>
            <person name="Alvarado L."/>
            <person name="Anderson V.L."/>
            <person name="Armstrong M.R."/>
            <person name="Avrova A."/>
            <person name="Baxter L."/>
            <person name="Beynon J."/>
            <person name="Boevink P.C."/>
            <person name="Bollmann S.R."/>
            <person name="Bos J.I."/>
            <person name="Bulone V."/>
            <person name="Cai G."/>
            <person name="Cakir C."/>
            <person name="Carrington J.C."/>
            <person name="Chawner M."/>
            <person name="Conti L."/>
            <person name="Costanzo S."/>
            <person name="Ewan R."/>
            <person name="Fahlgren N."/>
            <person name="Fischbach M.A."/>
            <person name="Fugelstad J."/>
            <person name="Gilroy E.M."/>
            <person name="Gnerre S."/>
            <person name="Green P.J."/>
            <person name="Grenville-Briggs L.J."/>
            <person name="Griffith J."/>
            <person name="Grunwald N.J."/>
            <person name="Horn K."/>
            <person name="Horner N.R."/>
            <person name="Hu C.H."/>
            <person name="Huitema E."/>
            <person name="Jeong D.H."/>
            <person name="Jones A.M."/>
            <person name="Jones J.D."/>
            <person name="Jones R.W."/>
            <person name="Karlsson E.K."/>
            <person name="Kunjeti S.G."/>
            <person name="Lamour K."/>
            <person name="Liu Z."/>
            <person name="Ma L."/>
            <person name="Maclean D."/>
            <person name="Chibucos M.C."/>
            <person name="McDonald H."/>
            <person name="McWalters J."/>
            <person name="Meijer H.J."/>
            <person name="Morgan W."/>
            <person name="Morris P.F."/>
            <person name="Munro C.A."/>
            <person name="O'Neill K."/>
            <person name="Ospina-Giraldo M."/>
            <person name="Pinzon A."/>
            <person name="Pritchard L."/>
            <person name="Ramsahoye B."/>
            <person name="Ren Q."/>
            <person name="Restrepo S."/>
            <person name="Roy S."/>
            <person name="Sadanandom A."/>
            <person name="Savidor A."/>
            <person name="Schornack S."/>
            <person name="Schwartz D.C."/>
            <person name="Schumann U.D."/>
            <person name="Schwessinger B."/>
            <person name="Seyer L."/>
            <person name="Sharpe T."/>
            <person name="Silvar C."/>
            <person name="Song J."/>
            <person name="Studholme D.J."/>
            <person name="Sykes S."/>
            <person name="Thines M."/>
            <person name="van de Vondervoort P.J."/>
            <person name="Phuntumart V."/>
            <person name="Wawra S."/>
            <person name="Weide R."/>
            <person name="Win J."/>
            <person name="Young C."/>
            <person name="Zhou S."/>
            <person name="Fry W."/>
            <person name="Meyers B.C."/>
            <person name="van West P."/>
            <person name="Ristaino J."/>
            <person name="Govers F."/>
            <person name="Birch P.R."/>
            <person name="Whisson S.C."/>
            <person name="Judelson H.S."/>
            <person name="Nusbaum C."/>
        </authorList>
    </citation>
    <scope>NUCLEOTIDE SEQUENCE [LARGE SCALE GENOMIC DNA]</scope>
    <source>
        <strain evidence="3">T30-4</strain>
    </source>
</reference>
<feature type="region of interest" description="Disordered" evidence="1">
    <location>
        <begin position="1"/>
        <end position="22"/>
    </location>
</feature>
<organism evidence="2 3">
    <name type="scientific">Phytophthora infestans (strain T30-4)</name>
    <name type="common">Potato late blight agent</name>
    <dbReference type="NCBI Taxonomy" id="403677"/>
    <lineage>
        <taxon>Eukaryota</taxon>
        <taxon>Sar</taxon>
        <taxon>Stramenopiles</taxon>
        <taxon>Oomycota</taxon>
        <taxon>Peronosporomycetes</taxon>
        <taxon>Peronosporales</taxon>
        <taxon>Peronosporaceae</taxon>
        <taxon>Phytophthora</taxon>
    </lineage>
</organism>
<dbReference type="GeneID" id="9468222"/>
<dbReference type="OrthoDB" id="125541at2759"/>
<protein>
    <submittedName>
        <fullName evidence="2">Uncharacterized protein</fullName>
    </submittedName>
</protein>
<evidence type="ECO:0000256" key="1">
    <source>
        <dbReference type="SAM" id="MobiDB-lite"/>
    </source>
</evidence>
<dbReference type="InParanoid" id="D0RMA2"/>
<keyword evidence="3" id="KW-1185">Reference proteome</keyword>
<dbReference type="AlphaFoldDB" id="D0RMA2"/>
<sequence length="58" mass="6622">MTVKRRGYDSNSDGNDRPFKIPRTPAAIRLDTINNMALTSRSLEEELDYLLREPKAAN</sequence>
<dbReference type="VEuPathDB" id="FungiDB:PITG_22416"/>
<evidence type="ECO:0000313" key="3">
    <source>
        <dbReference type="Proteomes" id="UP000006643"/>
    </source>
</evidence>
<gene>
    <name evidence="2" type="ORF">PITG_22416</name>
</gene>
<name>D0RMA2_PHYIT</name>
<proteinExistence type="predicted"/>
<evidence type="ECO:0000313" key="2">
    <source>
        <dbReference type="EMBL" id="EEY60720.1"/>
    </source>
</evidence>
<dbReference type="RefSeq" id="XP_002909828.1">
    <property type="nucleotide sequence ID" value="XM_002909782.1"/>
</dbReference>